<evidence type="ECO:0000313" key="2">
    <source>
        <dbReference type="Ensembl" id="ENSCWAP00000022263.1"/>
    </source>
</evidence>
<protein>
    <recommendedName>
        <fullName evidence="1">Protein tyrosine phosphatase receptor type N-terminal domain-containing protein</fullName>
    </recommendedName>
</protein>
<reference evidence="2" key="1">
    <citation type="submission" date="2025-08" db="UniProtKB">
        <authorList>
            <consortium name="Ensembl"/>
        </authorList>
    </citation>
    <scope>IDENTIFICATION</scope>
</reference>
<dbReference type="InterPro" id="IPR024739">
    <property type="entry name" value="PTP_recept_N"/>
</dbReference>
<organism evidence="2 3">
    <name type="scientific">Catagonus wagneri</name>
    <name type="common">Chacoan peccary</name>
    <dbReference type="NCBI Taxonomy" id="51154"/>
    <lineage>
        <taxon>Eukaryota</taxon>
        <taxon>Metazoa</taxon>
        <taxon>Chordata</taxon>
        <taxon>Craniata</taxon>
        <taxon>Vertebrata</taxon>
        <taxon>Euteleostomi</taxon>
        <taxon>Mammalia</taxon>
        <taxon>Eutheria</taxon>
        <taxon>Laurasiatheria</taxon>
        <taxon>Artiodactyla</taxon>
        <taxon>Suina</taxon>
        <taxon>Tayassuidae</taxon>
        <taxon>Catagonus</taxon>
    </lineage>
</organism>
<proteinExistence type="predicted"/>
<feature type="domain" description="Protein tyrosine phosphatase receptor type N-terminal" evidence="1">
    <location>
        <begin position="7"/>
        <end position="32"/>
    </location>
</feature>
<sequence length="36" mass="3861">MTMDLWLKLLAFGLAFLDAAVFVTGQATTASTQGRN</sequence>
<dbReference type="Ensembl" id="ENSCWAT00000024146.1">
    <property type="protein sequence ID" value="ENSCWAP00000022263.1"/>
    <property type="gene ID" value="ENSCWAG00000016984.1"/>
</dbReference>
<dbReference type="AlphaFoldDB" id="A0A8C3X296"/>
<accession>A0A8C3X296</accession>
<keyword evidence="3" id="KW-1185">Reference proteome</keyword>
<evidence type="ECO:0000313" key="3">
    <source>
        <dbReference type="Proteomes" id="UP000694540"/>
    </source>
</evidence>
<evidence type="ECO:0000259" key="1">
    <source>
        <dbReference type="Pfam" id="PF12453"/>
    </source>
</evidence>
<name>A0A8C3X296_9CETA</name>
<dbReference type="Pfam" id="PF12453">
    <property type="entry name" value="PTP_N"/>
    <property type="match status" value="1"/>
</dbReference>
<reference evidence="2" key="2">
    <citation type="submission" date="2025-09" db="UniProtKB">
        <authorList>
            <consortium name="Ensembl"/>
        </authorList>
    </citation>
    <scope>IDENTIFICATION</scope>
</reference>
<dbReference type="Proteomes" id="UP000694540">
    <property type="component" value="Unplaced"/>
</dbReference>